<accession>A0A0S4LJL6</accession>
<dbReference type="Proteomes" id="UP000199032">
    <property type="component" value="Unassembled WGS sequence"/>
</dbReference>
<dbReference type="AlphaFoldDB" id="A0A0S4LJL6"/>
<keyword evidence="2" id="KW-1185">Reference proteome</keyword>
<organism evidence="1 2">
    <name type="scientific">Candidatus Nitrospira nitrosa</name>
    <dbReference type="NCBI Taxonomy" id="1742972"/>
    <lineage>
        <taxon>Bacteria</taxon>
        <taxon>Pseudomonadati</taxon>
        <taxon>Nitrospirota</taxon>
        <taxon>Nitrospiria</taxon>
        <taxon>Nitrospirales</taxon>
        <taxon>Nitrospiraceae</taxon>
        <taxon>Nitrospira</taxon>
    </lineage>
</organism>
<evidence type="ECO:0000313" key="2">
    <source>
        <dbReference type="Proteomes" id="UP000199032"/>
    </source>
</evidence>
<sequence length="236" mass="26061">MPVPQRHYPCKSFDVWRSCGDKNGFGMKWRGFRQLPIPFVATALMGALTGCAQPPIEQLAAAKKAVESAQAAGAAEYASESLAKLEREFALAKEEFTGQEHVFSIVQSFSDAEELLIKVQEDARQVEATAVHNKEMAKTAAHTMEQEAKQILASAKRFMSHRPIGPARASRTIIEQKLTGLEKRLRAVGQLIEHEDYLDAEMQARVLKENGMAVSEQIQQLSPKATGALGQVRQRS</sequence>
<dbReference type="STRING" id="1742972.COMA1_20655"/>
<evidence type="ECO:0008006" key="3">
    <source>
        <dbReference type="Google" id="ProtNLM"/>
    </source>
</evidence>
<protein>
    <recommendedName>
        <fullName evidence="3">DUF4398 domain-containing protein</fullName>
    </recommendedName>
</protein>
<name>A0A0S4LJL6_9BACT</name>
<proteinExistence type="predicted"/>
<reference evidence="1 2" key="1">
    <citation type="submission" date="2015-10" db="EMBL/GenBank/DDBJ databases">
        <authorList>
            <person name="Gilbert D.G."/>
        </authorList>
    </citation>
    <scope>NUCLEOTIDE SEQUENCE [LARGE SCALE GENOMIC DNA]</scope>
    <source>
        <strain evidence="1">COMA1</strain>
    </source>
</reference>
<dbReference type="EMBL" id="CZQA01000008">
    <property type="protein sequence ID" value="CUS36134.1"/>
    <property type="molecule type" value="Genomic_DNA"/>
</dbReference>
<gene>
    <name evidence="1" type="ORF">COMA1_20655</name>
</gene>
<evidence type="ECO:0000313" key="1">
    <source>
        <dbReference type="EMBL" id="CUS36134.1"/>
    </source>
</evidence>